<dbReference type="InterPro" id="IPR044505">
    <property type="entry name" value="GlgX_Isoamylase_N_E_set"/>
</dbReference>
<evidence type="ECO:0000313" key="9">
    <source>
        <dbReference type="EMBL" id="SLM64925.1"/>
    </source>
</evidence>
<dbReference type="Proteomes" id="UP000294820">
    <property type="component" value="Chromosome 1"/>
</dbReference>
<dbReference type="NCBIfam" id="NF002983">
    <property type="entry name" value="PRK03705.1"/>
    <property type="match status" value="1"/>
</dbReference>
<organism evidence="9 10">
    <name type="scientific">Dickeya aquatica</name>
    <dbReference type="NCBI Taxonomy" id="1401087"/>
    <lineage>
        <taxon>Bacteria</taxon>
        <taxon>Pseudomonadati</taxon>
        <taxon>Pseudomonadota</taxon>
        <taxon>Gammaproteobacteria</taxon>
        <taxon>Enterobacterales</taxon>
        <taxon>Pectobacteriaceae</taxon>
        <taxon>Dickeya</taxon>
    </lineage>
</organism>
<dbReference type="InterPro" id="IPR014756">
    <property type="entry name" value="Ig_E-set"/>
</dbReference>
<evidence type="ECO:0000256" key="5">
    <source>
        <dbReference type="ARBA" id="ARBA00023295"/>
    </source>
</evidence>
<protein>
    <recommendedName>
        <fullName evidence="6">Glycogen debranching enzyme</fullName>
        <ecNumber evidence="6">3.2.1.196</ecNumber>
    </recommendedName>
    <alternativeName>
        <fullName evidence="6">Limit dextrin alpha-1,6-maltotetraose-hydrolase</fullName>
    </alternativeName>
</protein>
<dbReference type="Gene3D" id="3.20.20.80">
    <property type="entry name" value="Glycosidases"/>
    <property type="match status" value="1"/>
</dbReference>
<dbReference type="AlphaFoldDB" id="A0A375AFU3"/>
<dbReference type="Pfam" id="PF18390">
    <property type="entry name" value="GlgX_C"/>
    <property type="match status" value="1"/>
</dbReference>
<keyword evidence="10" id="KW-1185">Reference proteome</keyword>
<dbReference type="EC" id="3.2.1.196" evidence="6"/>
<dbReference type="GO" id="GO:0005980">
    <property type="term" value="P:glycogen catabolic process"/>
    <property type="evidence" value="ECO:0007669"/>
    <property type="project" value="UniProtKB-UniRule"/>
</dbReference>
<evidence type="ECO:0000256" key="6">
    <source>
        <dbReference type="HAMAP-Rule" id="MF_01248"/>
    </source>
</evidence>
<evidence type="ECO:0000256" key="7">
    <source>
        <dbReference type="SAM" id="MobiDB-lite"/>
    </source>
</evidence>
<dbReference type="InterPro" id="IPR011837">
    <property type="entry name" value="Glycogen_debranch_GlgX"/>
</dbReference>
<dbReference type="InterPro" id="IPR017853">
    <property type="entry name" value="GH"/>
</dbReference>
<dbReference type="CDD" id="cd02856">
    <property type="entry name" value="E_set_GDE_Isoamylase_N"/>
    <property type="match status" value="1"/>
</dbReference>
<reference evidence="9 10" key="1">
    <citation type="submission" date="2016-09" db="EMBL/GenBank/DDBJ databases">
        <authorList>
            <person name="Reverchon S."/>
            <person name="Nasser W."/>
            <person name="Leonard S."/>
            <person name="Brochier C."/>
            <person name="Duprey A."/>
        </authorList>
    </citation>
    <scope>NUCLEOTIDE SEQUENCE [LARGE SCALE GENOMIC DNA]</scope>
    <source>
        <strain evidence="9 10">174/2</strain>
    </source>
</reference>
<keyword evidence="3 6" id="KW-0378">Hydrolase</keyword>
<dbReference type="UniPathway" id="UPA00165"/>
<dbReference type="Gene3D" id="2.60.40.1180">
    <property type="entry name" value="Golgi alpha-mannosidase II"/>
    <property type="match status" value="1"/>
</dbReference>
<proteinExistence type="inferred from homology"/>
<evidence type="ECO:0000256" key="1">
    <source>
        <dbReference type="ARBA" id="ARBA00008061"/>
    </source>
</evidence>
<dbReference type="InterPro" id="IPR022844">
    <property type="entry name" value="Glycogen_debranch_bac"/>
</dbReference>
<feature type="active site" description="Nucleophile" evidence="6">
    <location>
        <position position="334"/>
    </location>
</feature>
<dbReference type="SUPFAM" id="SSF81296">
    <property type="entry name" value="E set domains"/>
    <property type="match status" value="1"/>
</dbReference>
<dbReference type="Pfam" id="PF02922">
    <property type="entry name" value="CBM_48"/>
    <property type="match status" value="1"/>
</dbReference>
<dbReference type="KEGG" id="daq:DAQ1742_04160"/>
<dbReference type="InterPro" id="IPR040784">
    <property type="entry name" value="GlgX_C"/>
</dbReference>
<feature type="domain" description="Glycosyl hydrolase family 13 catalytic" evidence="8">
    <location>
        <begin position="150"/>
        <end position="556"/>
    </location>
</feature>
<dbReference type="Pfam" id="PF00128">
    <property type="entry name" value="Alpha-amylase"/>
    <property type="match status" value="1"/>
</dbReference>
<comment type="catalytic activity">
    <reaction evidence="6">
        <text>Hydrolysis of (1-&gt;6)-alpha-D-glucosidic linkages to branches with degrees of polymerization of three or four glucose residues in limit dextrin.</text>
        <dbReference type="EC" id="3.2.1.196"/>
    </reaction>
</comment>
<dbReference type="SMART" id="SM00642">
    <property type="entry name" value="Aamy"/>
    <property type="match status" value="1"/>
</dbReference>
<dbReference type="GO" id="GO:0120549">
    <property type="term" value="F:limit dextrin alpha-1,6-maltotetraose-hydrolase activity"/>
    <property type="evidence" value="ECO:0007669"/>
    <property type="project" value="UniProtKB-EC"/>
</dbReference>
<keyword evidence="2 6" id="KW-0321">Glycogen metabolism</keyword>
<comment type="similarity">
    <text evidence="1 6">Belongs to the glycosyl hydrolase 13 family.</text>
</comment>
<feature type="region of interest" description="Disordered" evidence="7">
    <location>
        <begin position="662"/>
        <end position="699"/>
    </location>
</feature>
<accession>A0A375AFU3</accession>
<dbReference type="InterPro" id="IPR013780">
    <property type="entry name" value="Glyco_hydro_b"/>
</dbReference>
<dbReference type="EMBL" id="LT615367">
    <property type="protein sequence ID" value="SLM64925.1"/>
    <property type="molecule type" value="Genomic_DNA"/>
</dbReference>
<dbReference type="InterPro" id="IPR013783">
    <property type="entry name" value="Ig-like_fold"/>
</dbReference>
<comment type="function">
    <text evidence="6">Removes maltotriose and maltotetraose chains that are attached by 1,6-alpha-linkage to the limit dextrin main chain, generating a debranched limit dextrin.</text>
</comment>
<dbReference type="NCBIfam" id="TIGR02100">
    <property type="entry name" value="glgX_debranch"/>
    <property type="match status" value="1"/>
</dbReference>
<dbReference type="GO" id="GO:0004135">
    <property type="term" value="F:amylo-alpha-1,6-glucosidase activity"/>
    <property type="evidence" value="ECO:0007669"/>
    <property type="project" value="InterPro"/>
</dbReference>
<feature type="compositionally biased region" description="Basic and acidic residues" evidence="7">
    <location>
        <begin position="684"/>
        <end position="693"/>
    </location>
</feature>
<sequence length="699" mass="78356">MVELQAGRPRPLGSSYDGNGVNFALFSSQATAVELCIFDGLREQRLPLLARTGDIWHGYLPEALPGLCYGYRVYGEFDPARGLRFNPNKLLLDPCARQMDGWVVDDERLHGGYGQPDPHDSAEVMPRSVVVDEAYDWQGDRLPRTPWSETVLYEAHVRGLTKRHPGIPQPLRGTYAGLAHPAMLDYLTSLGVTAIELMPVQQHADEPRLQEMGLRNYWGYNTLLPFAVDSSLAASDDPLSEFRDMVRALHGAGIEVILDVVFNHSAELDMAGPTLTLRGIDNRSYYWLTDDSQYHNWTGCGNVLRVSHPAVLHWVVDCLAFWHDVCHVDGFRFDLATVLGRTPAFSASAPFFTALRNHRTLRNCKLIAEPWDIGPDGYQLGRFPSPFVEWNDRFRDDIRRFWLHGDVPLGVFARRFAASSEVFERDGRLPWASVNMLTSHDGFTLRDLVCFNHKHNEANAEQNRDGTNSNFSFNHGTEGLEADDETQARRRASQQALLTTLLLSQGTPMLLAGDEFGNSQSGNNNAYCQDNALAWLHWEQADKALIAFTAGLIALRRAIPALHRAHWWRDGEGDVVWLNQQGEALTPAQWEQGERRLQIQLSEAWLLVINATPHSCTFSLPAGAWQVAPPFSAAGQPPDGDTWQAPAQAVCVWVRASRPLTSKQQAHALEPQTLFSTSTLSSKPQEKPSEQQKKRQAKR</sequence>
<evidence type="ECO:0000256" key="2">
    <source>
        <dbReference type="ARBA" id="ARBA00022600"/>
    </source>
</evidence>
<keyword evidence="4 6" id="KW-0119">Carbohydrate metabolism</keyword>
<dbReference type="CDD" id="cd11326">
    <property type="entry name" value="AmyAc_Glg_debranch"/>
    <property type="match status" value="1"/>
</dbReference>
<dbReference type="InterPro" id="IPR004193">
    <property type="entry name" value="Glyco_hydro_13_N"/>
</dbReference>
<evidence type="ECO:0000259" key="8">
    <source>
        <dbReference type="SMART" id="SM00642"/>
    </source>
</evidence>
<comment type="pathway">
    <text evidence="6">Glycan degradation; glycogen degradation.</text>
</comment>
<evidence type="ECO:0000256" key="3">
    <source>
        <dbReference type="ARBA" id="ARBA00022801"/>
    </source>
</evidence>
<feature type="active site" description="Proton donor" evidence="6">
    <location>
        <position position="369"/>
    </location>
</feature>
<dbReference type="SUPFAM" id="SSF51011">
    <property type="entry name" value="Glycosyl hydrolase domain"/>
    <property type="match status" value="1"/>
</dbReference>
<gene>
    <name evidence="6 9" type="primary">glgX</name>
    <name evidence="9" type="ORF">DAQ1742_04160</name>
</gene>
<dbReference type="InterPro" id="IPR006047">
    <property type="entry name" value="GH13_cat_dom"/>
</dbReference>
<evidence type="ECO:0000313" key="10">
    <source>
        <dbReference type="Proteomes" id="UP000294820"/>
    </source>
</evidence>
<feature type="site" description="Transition state stabilizer" evidence="6">
    <location>
        <position position="441"/>
    </location>
</feature>
<dbReference type="SUPFAM" id="SSF51445">
    <property type="entry name" value="(Trans)glycosidases"/>
    <property type="match status" value="1"/>
</dbReference>
<dbReference type="PANTHER" id="PTHR43002">
    <property type="entry name" value="GLYCOGEN DEBRANCHING ENZYME"/>
    <property type="match status" value="1"/>
</dbReference>
<dbReference type="HAMAP" id="MF_01248">
    <property type="entry name" value="GlgX"/>
    <property type="match status" value="1"/>
</dbReference>
<name>A0A375AFU3_9GAMM</name>
<keyword evidence="5 6" id="KW-0326">Glycosidase</keyword>
<dbReference type="Gene3D" id="2.60.40.10">
    <property type="entry name" value="Immunoglobulins"/>
    <property type="match status" value="1"/>
</dbReference>
<evidence type="ECO:0000256" key="4">
    <source>
        <dbReference type="ARBA" id="ARBA00023277"/>
    </source>
</evidence>